<gene>
    <name evidence="2" type="ORF">JYU14_05030</name>
</gene>
<protein>
    <submittedName>
        <fullName evidence="2">(2Fe-2S)-binding protein</fullName>
    </submittedName>
</protein>
<dbReference type="InterPro" id="IPR001041">
    <property type="entry name" value="2Fe-2S_ferredoxin-type"/>
</dbReference>
<dbReference type="InterPro" id="IPR006058">
    <property type="entry name" value="2Fe2S_fd_BS"/>
</dbReference>
<evidence type="ECO:0000313" key="3">
    <source>
        <dbReference type="Proteomes" id="UP000722121"/>
    </source>
</evidence>
<dbReference type="EMBL" id="JAFITR010000141">
    <property type="protein sequence ID" value="MBN4067428.1"/>
    <property type="molecule type" value="Genomic_DNA"/>
</dbReference>
<proteinExistence type="predicted"/>
<name>A0ABS3ARS8_9BACT</name>
<dbReference type="Proteomes" id="UP000722121">
    <property type="component" value="Unassembled WGS sequence"/>
</dbReference>
<feature type="domain" description="2Fe-2S ferredoxin-type" evidence="1">
    <location>
        <begin position="1"/>
        <end position="87"/>
    </location>
</feature>
<dbReference type="Pfam" id="PF00111">
    <property type="entry name" value="Fer2"/>
    <property type="match status" value="1"/>
</dbReference>
<organism evidence="2 3">
    <name type="scientific">Simkania negevensis</name>
    <dbReference type="NCBI Taxonomy" id="83561"/>
    <lineage>
        <taxon>Bacteria</taxon>
        <taxon>Pseudomonadati</taxon>
        <taxon>Chlamydiota</taxon>
        <taxon>Chlamydiia</taxon>
        <taxon>Parachlamydiales</taxon>
        <taxon>Simkaniaceae</taxon>
        <taxon>Simkania</taxon>
    </lineage>
</organism>
<sequence>MAKLVFDNTEEEIEVKDGDRIQEVCEEQGVPFACTEGICGTCVIEVTDGMGNLSAFTQEEEDFLGELDYERLACQCKVNNGAVKIKY</sequence>
<dbReference type="CDD" id="cd00207">
    <property type="entry name" value="fer2"/>
    <property type="match status" value="1"/>
</dbReference>
<reference evidence="2 3" key="1">
    <citation type="submission" date="2021-02" db="EMBL/GenBank/DDBJ databases">
        <title>Activity-based single-cell genomes from oceanic crustal fluid captures similar information to metagenomic and metatranscriptomic surveys with orders of magnitude less sampling.</title>
        <authorList>
            <person name="D'Angelo T.S."/>
            <person name="Orcutt B.N."/>
        </authorList>
    </citation>
    <scope>NUCLEOTIDE SEQUENCE [LARGE SCALE GENOMIC DNA]</scope>
    <source>
        <strain evidence="2">AH-315-G07</strain>
    </source>
</reference>
<keyword evidence="3" id="KW-1185">Reference proteome</keyword>
<evidence type="ECO:0000259" key="1">
    <source>
        <dbReference type="PROSITE" id="PS51085"/>
    </source>
</evidence>
<dbReference type="SUPFAM" id="SSF54292">
    <property type="entry name" value="2Fe-2S ferredoxin-like"/>
    <property type="match status" value="1"/>
</dbReference>
<comment type="caution">
    <text evidence="2">The sequence shown here is derived from an EMBL/GenBank/DDBJ whole genome shotgun (WGS) entry which is preliminary data.</text>
</comment>
<accession>A0ABS3ARS8</accession>
<dbReference type="PROSITE" id="PS00197">
    <property type="entry name" value="2FE2S_FER_1"/>
    <property type="match status" value="1"/>
</dbReference>
<dbReference type="PROSITE" id="PS51085">
    <property type="entry name" value="2FE2S_FER_2"/>
    <property type="match status" value="1"/>
</dbReference>
<evidence type="ECO:0000313" key="2">
    <source>
        <dbReference type="EMBL" id="MBN4067428.1"/>
    </source>
</evidence>
<dbReference type="InterPro" id="IPR012675">
    <property type="entry name" value="Beta-grasp_dom_sf"/>
</dbReference>
<dbReference type="InterPro" id="IPR036010">
    <property type="entry name" value="2Fe-2S_ferredoxin-like_sf"/>
</dbReference>
<dbReference type="Gene3D" id="3.10.20.30">
    <property type="match status" value="1"/>
</dbReference>